<evidence type="ECO:0000313" key="2">
    <source>
        <dbReference type="EMBL" id="GJF00083.1"/>
    </source>
</evidence>
<protein>
    <recommendedName>
        <fullName evidence="4">BTB domain-containing protein</fullName>
    </recommendedName>
</protein>
<sequence>MVRRSQAQAEIGNDVARNAKRPKVEEPGSRRTSLRRAQQRALTPIPAAHPELWWSDGNVVVAAVDLSFRVHASILRRHSSIFAELLDKAPDAVGEVHEAFDECQILRVQDKGADLAEMFSVLYDGGSRGFFDWKKPIEFGKLRQITLVAIKYKVQHIIDEAAARLEHVFPTSFVPERLGVDSWVGVRPDYPVHFPHRDAAIIGAVLLARAIDKDNPPAFIATAMYHCASLVSRDLYSPCPTEDQLSLTYEDFLKCDYASGQLIRKCSWVRSPVADALQKPLCGGKACRKGLQRLVCDWIRSSAFSTSQPLSLFASTVIPTYRDAAPDAQLCKLCAVALLETIAQRQREVFADLGNIFEVPNWPAQPQA</sequence>
<accession>A0A9P3GQR2</accession>
<dbReference type="EMBL" id="BPQB01000133">
    <property type="protein sequence ID" value="GJF00083.1"/>
    <property type="molecule type" value="Genomic_DNA"/>
</dbReference>
<dbReference type="AlphaFoldDB" id="A0A9P3GQR2"/>
<proteinExistence type="predicted"/>
<evidence type="ECO:0008006" key="4">
    <source>
        <dbReference type="Google" id="ProtNLM"/>
    </source>
</evidence>
<gene>
    <name evidence="2" type="ORF">PsYK624_163620</name>
</gene>
<comment type="caution">
    <text evidence="2">The sequence shown here is derived from an EMBL/GenBank/DDBJ whole genome shotgun (WGS) entry which is preliminary data.</text>
</comment>
<keyword evidence="3" id="KW-1185">Reference proteome</keyword>
<evidence type="ECO:0000313" key="3">
    <source>
        <dbReference type="Proteomes" id="UP000703269"/>
    </source>
</evidence>
<dbReference type="Proteomes" id="UP000703269">
    <property type="component" value="Unassembled WGS sequence"/>
</dbReference>
<organism evidence="2 3">
    <name type="scientific">Phanerochaete sordida</name>
    <dbReference type="NCBI Taxonomy" id="48140"/>
    <lineage>
        <taxon>Eukaryota</taxon>
        <taxon>Fungi</taxon>
        <taxon>Dikarya</taxon>
        <taxon>Basidiomycota</taxon>
        <taxon>Agaricomycotina</taxon>
        <taxon>Agaricomycetes</taxon>
        <taxon>Polyporales</taxon>
        <taxon>Phanerochaetaceae</taxon>
        <taxon>Phanerochaete</taxon>
    </lineage>
</organism>
<dbReference type="OrthoDB" id="3027208at2759"/>
<name>A0A9P3GQR2_9APHY</name>
<evidence type="ECO:0000256" key="1">
    <source>
        <dbReference type="SAM" id="MobiDB-lite"/>
    </source>
</evidence>
<feature type="region of interest" description="Disordered" evidence="1">
    <location>
        <begin position="1"/>
        <end position="40"/>
    </location>
</feature>
<reference evidence="2 3" key="1">
    <citation type="submission" date="2021-08" db="EMBL/GenBank/DDBJ databases">
        <title>Draft Genome Sequence of Phanerochaete sordida strain YK-624.</title>
        <authorList>
            <person name="Mori T."/>
            <person name="Dohra H."/>
            <person name="Suzuki T."/>
            <person name="Kawagishi H."/>
            <person name="Hirai H."/>
        </authorList>
    </citation>
    <scope>NUCLEOTIDE SEQUENCE [LARGE SCALE GENOMIC DNA]</scope>
    <source>
        <strain evidence="2 3">YK-624</strain>
    </source>
</reference>